<evidence type="ECO:0000256" key="10">
    <source>
        <dbReference type="ARBA" id="ARBA00022989"/>
    </source>
</evidence>
<dbReference type="InterPro" id="IPR017907">
    <property type="entry name" value="Znf_RING_CS"/>
</dbReference>
<dbReference type="Gene3D" id="3.30.40.10">
    <property type="entry name" value="Zinc/RING finger domain, C3HC4 (zinc finger)"/>
    <property type="match status" value="1"/>
</dbReference>
<evidence type="ECO:0000259" key="15">
    <source>
        <dbReference type="PROSITE" id="PS50089"/>
    </source>
</evidence>
<evidence type="ECO:0000256" key="2">
    <source>
        <dbReference type="ARBA" id="ARBA00004906"/>
    </source>
</evidence>
<dbReference type="InterPro" id="IPR049450">
    <property type="entry name" value="ACOT8-like_C"/>
</dbReference>
<comment type="similarity">
    <text evidence="3">Belongs to the pex2/pex10/pex12 family.</text>
</comment>
<dbReference type="Pfam" id="PF13639">
    <property type="entry name" value="zf-RING_2"/>
    <property type="match status" value="1"/>
</dbReference>
<dbReference type="InterPro" id="IPR013083">
    <property type="entry name" value="Znf_RING/FYVE/PHD"/>
</dbReference>
<keyword evidence="4" id="KW-0813">Transport</keyword>
<evidence type="ECO:0000256" key="13">
    <source>
        <dbReference type="PROSITE-ProRule" id="PRU00175"/>
    </source>
</evidence>
<comment type="pathway">
    <text evidence="2">Protein modification; protein ubiquitination.</text>
</comment>
<keyword evidence="6" id="KW-0479">Metal-binding</keyword>
<keyword evidence="17" id="KW-1185">Reference proteome</keyword>
<dbReference type="SUPFAM" id="SSF57850">
    <property type="entry name" value="RING/U-box"/>
    <property type="match status" value="1"/>
</dbReference>
<dbReference type="PROSITE" id="PS50089">
    <property type="entry name" value="ZF_RING_2"/>
    <property type="match status" value="1"/>
</dbReference>
<dbReference type="OrthoDB" id="6270329at2759"/>
<evidence type="ECO:0000256" key="9">
    <source>
        <dbReference type="ARBA" id="ARBA00022927"/>
    </source>
</evidence>
<keyword evidence="12" id="KW-0576">Peroxisome</keyword>
<dbReference type="EMBL" id="ML996090">
    <property type="protein sequence ID" value="KAF2149842.1"/>
    <property type="molecule type" value="Genomic_DNA"/>
</dbReference>
<evidence type="ECO:0000256" key="12">
    <source>
        <dbReference type="ARBA" id="ARBA00023140"/>
    </source>
</evidence>
<evidence type="ECO:0000313" key="16">
    <source>
        <dbReference type="EMBL" id="KAF2149842.1"/>
    </source>
</evidence>
<dbReference type="InterPro" id="IPR006845">
    <property type="entry name" value="Pex_N"/>
</dbReference>
<dbReference type="GO" id="GO:0016562">
    <property type="term" value="P:protein import into peroxisome matrix, receptor recycling"/>
    <property type="evidence" value="ECO:0007669"/>
    <property type="project" value="UniProtKB-ARBA"/>
</dbReference>
<proteinExistence type="inferred from homology"/>
<feature type="region of interest" description="Disordered" evidence="14">
    <location>
        <begin position="597"/>
        <end position="623"/>
    </location>
</feature>
<evidence type="ECO:0000256" key="14">
    <source>
        <dbReference type="SAM" id="MobiDB-lite"/>
    </source>
</evidence>
<dbReference type="Gene3D" id="2.40.160.210">
    <property type="entry name" value="Acyl-CoA thioesterase, double hotdog domain"/>
    <property type="match status" value="1"/>
</dbReference>
<dbReference type="GO" id="GO:0016567">
    <property type="term" value="P:protein ubiquitination"/>
    <property type="evidence" value="ECO:0007669"/>
    <property type="project" value="UniProtKB-ARBA"/>
</dbReference>
<dbReference type="CDD" id="cd16527">
    <property type="entry name" value="RING-HC_PEX10"/>
    <property type="match status" value="1"/>
</dbReference>
<sequence length="702" mass="79026">MMFSFKDATAITQASSHNYEAHFRDDWCIGSVPHGGYITSCFMQVAKLHFDTTLAKRNQPHTITLHLEFVRRTEVGAATFTVRDVKLGRLTSTIHITLTQNGREEVIGYLTHSNIPREEGPSFETRWQLEPPPPKTNVSALASDSDSKWQERKIMPFSDFRKASNKFRFFFPKEGQVEHSVADQWMALKSGEKLTNVTLGTIADMFPQLPEIFRTETDPYSIKAETKGIDTEAEARKKGVAKFWYPTLLLNLDIKKALPEEGVDWLFTRTRAKQMKNGRYDLEIVVLDESGDIVALSHHVCFILPASRNLAKRSTDKSTNFVRDTPATAAPSGTESFQYPFAASPDIIRAHQKDAYFQGVLLERLSSVLRNLYGARFAHSYTSEARTITELLYLGLTTLVGNRTLGEEYCDIVQIEDDTLRLPTLLRRSGYIISTVLVPYSLTRILPSFRRRLRSKLEHSLKHSSPSSLSHKLQSYTLSNLDTLTSPSPIYALSLATFYFTGAYYHLAKRLWGLRYIFTRRLEPSEQRIGYEVLGVLLTLQLAVQAYSHVSSTYATHRPPAAGSAVIDAGVELSLDPSSYAPNTALLIDAEPGTDATQVEKRVRRTTHTPAPPRTTANDDDDDDAVGVRYRLADEKVMGWIGAESPQQRKCTLCLEEMRDPAATTCGHVFCWTCVRDWLAERPECPLCRQGCAAQHVLPLRS</sequence>
<dbReference type="GO" id="GO:0008270">
    <property type="term" value="F:zinc ion binding"/>
    <property type="evidence" value="ECO:0007669"/>
    <property type="project" value="UniProtKB-KW"/>
</dbReference>
<keyword evidence="5" id="KW-0812">Transmembrane</keyword>
<dbReference type="InterPro" id="IPR001841">
    <property type="entry name" value="Znf_RING"/>
</dbReference>
<comment type="caution">
    <text evidence="16">The sequence shown here is derived from an EMBL/GenBank/DDBJ whole genome shotgun (WGS) entry which is preliminary data.</text>
</comment>
<evidence type="ECO:0000256" key="5">
    <source>
        <dbReference type="ARBA" id="ARBA00022692"/>
    </source>
</evidence>
<dbReference type="InterPro" id="IPR029069">
    <property type="entry name" value="HotDog_dom_sf"/>
</dbReference>
<evidence type="ECO:0000313" key="17">
    <source>
        <dbReference type="Proteomes" id="UP000799439"/>
    </source>
</evidence>
<keyword evidence="7 13" id="KW-0863">Zinc-finger</keyword>
<evidence type="ECO:0000256" key="4">
    <source>
        <dbReference type="ARBA" id="ARBA00022448"/>
    </source>
</evidence>
<organism evidence="16 17">
    <name type="scientific">Myriangium duriaei CBS 260.36</name>
    <dbReference type="NCBI Taxonomy" id="1168546"/>
    <lineage>
        <taxon>Eukaryota</taxon>
        <taxon>Fungi</taxon>
        <taxon>Dikarya</taxon>
        <taxon>Ascomycota</taxon>
        <taxon>Pezizomycotina</taxon>
        <taxon>Dothideomycetes</taxon>
        <taxon>Dothideomycetidae</taxon>
        <taxon>Myriangiales</taxon>
        <taxon>Myriangiaceae</taxon>
        <taxon>Myriangium</taxon>
    </lineage>
</organism>
<evidence type="ECO:0000256" key="6">
    <source>
        <dbReference type="ARBA" id="ARBA00022723"/>
    </source>
</evidence>
<accession>A0A9P4ITR4</accession>
<dbReference type="AlphaFoldDB" id="A0A9P4ITR4"/>
<dbReference type="SUPFAM" id="SSF54637">
    <property type="entry name" value="Thioesterase/thiol ester dehydrase-isomerase"/>
    <property type="match status" value="2"/>
</dbReference>
<evidence type="ECO:0000256" key="7">
    <source>
        <dbReference type="ARBA" id="ARBA00022771"/>
    </source>
</evidence>
<evidence type="ECO:0000256" key="11">
    <source>
        <dbReference type="ARBA" id="ARBA00023136"/>
    </source>
</evidence>
<dbReference type="Pfam" id="PF20789">
    <property type="entry name" value="4HBT_3C"/>
    <property type="match status" value="1"/>
</dbReference>
<dbReference type="GO" id="GO:0005778">
    <property type="term" value="C:peroxisomal membrane"/>
    <property type="evidence" value="ECO:0007669"/>
    <property type="project" value="UniProtKB-SubCell"/>
</dbReference>
<dbReference type="Pfam" id="PF13622">
    <property type="entry name" value="4HBT_3"/>
    <property type="match status" value="1"/>
</dbReference>
<evidence type="ECO:0000256" key="1">
    <source>
        <dbReference type="ARBA" id="ARBA00004585"/>
    </source>
</evidence>
<name>A0A9P4ITR4_9PEZI</name>
<dbReference type="Proteomes" id="UP000799439">
    <property type="component" value="Unassembled WGS sequence"/>
</dbReference>
<protein>
    <recommendedName>
        <fullName evidence="15">RING-type domain-containing protein</fullName>
    </recommendedName>
</protein>
<dbReference type="PROSITE" id="PS00518">
    <property type="entry name" value="ZF_RING_1"/>
    <property type="match status" value="1"/>
</dbReference>
<dbReference type="InterPro" id="IPR042171">
    <property type="entry name" value="Acyl-CoA_hotdog"/>
</dbReference>
<keyword evidence="11" id="KW-0472">Membrane</keyword>
<comment type="subcellular location">
    <subcellularLocation>
        <location evidence="1">Peroxisome membrane</location>
        <topology evidence="1">Multi-pass membrane protein</topology>
    </subcellularLocation>
</comment>
<keyword evidence="10" id="KW-1133">Transmembrane helix</keyword>
<keyword evidence="9" id="KW-0653">Protein transport</keyword>
<dbReference type="SMART" id="SM00184">
    <property type="entry name" value="RING"/>
    <property type="match status" value="1"/>
</dbReference>
<dbReference type="InterPro" id="IPR052389">
    <property type="entry name" value="Sec_Metab_Biosynth-Assoc"/>
</dbReference>
<evidence type="ECO:0000256" key="8">
    <source>
        <dbReference type="ARBA" id="ARBA00022833"/>
    </source>
</evidence>
<dbReference type="Pfam" id="PF04757">
    <property type="entry name" value="Pex2_Pex12"/>
    <property type="match status" value="1"/>
</dbReference>
<feature type="domain" description="RING-type" evidence="15">
    <location>
        <begin position="651"/>
        <end position="689"/>
    </location>
</feature>
<keyword evidence="8" id="KW-0862">Zinc</keyword>
<dbReference type="InterPro" id="IPR049449">
    <property type="entry name" value="TesB_ACOT8-like_N"/>
</dbReference>
<reference evidence="16" key="1">
    <citation type="journal article" date="2020" name="Stud. Mycol.">
        <title>101 Dothideomycetes genomes: a test case for predicting lifestyles and emergence of pathogens.</title>
        <authorList>
            <person name="Haridas S."/>
            <person name="Albert R."/>
            <person name="Binder M."/>
            <person name="Bloem J."/>
            <person name="Labutti K."/>
            <person name="Salamov A."/>
            <person name="Andreopoulos B."/>
            <person name="Baker S."/>
            <person name="Barry K."/>
            <person name="Bills G."/>
            <person name="Bluhm B."/>
            <person name="Cannon C."/>
            <person name="Castanera R."/>
            <person name="Culley D."/>
            <person name="Daum C."/>
            <person name="Ezra D."/>
            <person name="Gonzalez J."/>
            <person name="Henrissat B."/>
            <person name="Kuo A."/>
            <person name="Liang C."/>
            <person name="Lipzen A."/>
            <person name="Lutzoni F."/>
            <person name="Magnuson J."/>
            <person name="Mondo S."/>
            <person name="Nolan M."/>
            <person name="Ohm R."/>
            <person name="Pangilinan J."/>
            <person name="Park H.-J."/>
            <person name="Ramirez L."/>
            <person name="Alfaro M."/>
            <person name="Sun H."/>
            <person name="Tritt A."/>
            <person name="Yoshinaga Y."/>
            <person name="Zwiers L.-H."/>
            <person name="Turgeon B."/>
            <person name="Goodwin S."/>
            <person name="Spatafora J."/>
            <person name="Crous P."/>
            <person name="Grigoriev I."/>
        </authorList>
    </citation>
    <scope>NUCLEOTIDE SEQUENCE</scope>
    <source>
        <strain evidence="16">CBS 260.36</strain>
    </source>
</reference>
<evidence type="ECO:0000256" key="3">
    <source>
        <dbReference type="ARBA" id="ARBA00008704"/>
    </source>
</evidence>
<gene>
    <name evidence="16" type="ORF">K461DRAFT_270417</name>
</gene>
<dbReference type="PANTHER" id="PTHR38110">
    <property type="entry name" value="CHROMOSOME 23, WHOLE GENOME SHOTGUN SEQUENCE"/>
    <property type="match status" value="1"/>
</dbReference>
<dbReference type="PANTHER" id="PTHR38110:SF1">
    <property type="entry name" value="THIOESTERASE DOMAIN-CONTAINING PROTEIN"/>
    <property type="match status" value="1"/>
</dbReference>